<organism evidence="1 2">
    <name type="scientific">Candidatus Ryanbacteria bacterium RIFCSPHIGHO2_01_FULL_45_22</name>
    <dbReference type="NCBI Taxonomy" id="1802114"/>
    <lineage>
        <taxon>Bacteria</taxon>
        <taxon>Candidatus Ryaniibacteriota</taxon>
    </lineage>
</organism>
<gene>
    <name evidence="1" type="ORF">A2719_05365</name>
</gene>
<accession>A0A1G2G0H5</accession>
<dbReference type="STRING" id="1802114.A2719_05365"/>
<evidence type="ECO:0000313" key="1">
    <source>
        <dbReference type="EMBL" id="OGZ43321.1"/>
    </source>
</evidence>
<reference evidence="1 2" key="1">
    <citation type="journal article" date="2016" name="Nat. Commun.">
        <title>Thousands of microbial genomes shed light on interconnected biogeochemical processes in an aquifer system.</title>
        <authorList>
            <person name="Anantharaman K."/>
            <person name="Brown C.T."/>
            <person name="Hug L.A."/>
            <person name="Sharon I."/>
            <person name="Castelle C.J."/>
            <person name="Probst A.J."/>
            <person name="Thomas B.C."/>
            <person name="Singh A."/>
            <person name="Wilkins M.J."/>
            <person name="Karaoz U."/>
            <person name="Brodie E.L."/>
            <person name="Williams K.H."/>
            <person name="Hubbard S.S."/>
            <person name="Banfield J.F."/>
        </authorList>
    </citation>
    <scope>NUCLEOTIDE SEQUENCE [LARGE SCALE GENOMIC DNA]</scope>
</reference>
<dbReference type="EMBL" id="MHNK01000017">
    <property type="protein sequence ID" value="OGZ43321.1"/>
    <property type="molecule type" value="Genomic_DNA"/>
</dbReference>
<dbReference type="AlphaFoldDB" id="A0A1G2G0H5"/>
<protein>
    <submittedName>
        <fullName evidence="1">Uncharacterized protein</fullName>
    </submittedName>
</protein>
<name>A0A1G2G0H5_9BACT</name>
<sequence>MLFFENETNKGKERYMGTNPCLGRGDYVDLFTEASLLEPGCSDPTKGVRRARADFFDRVLRTKTFEFWSVVDGKRVQKRLTLEMFKRPDIFCGECGEKGNAYSVVESNTKTITVWCAVCKKVQTNLVSLFPLPTASALRDLGLDPHVREVANETEGETEKTFEFWSVVDGKRVQKRLTLEMFKRPDLVCGGCGKGDGVHVVSGDNASVETTWCGHCQKVVTHMRSFFPLPTTSFLLELGLDPHVREVANRTEGETE</sequence>
<evidence type="ECO:0000313" key="2">
    <source>
        <dbReference type="Proteomes" id="UP000177480"/>
    </source>
</evidence>
<comment type="caution">
    <text evidence="1">The sequence shown here is derived from an EMBL/GenBank/DDBJ whole genome shotgun (WGS) entry which is preliminary data.</text>
</comment>
<dbReference type="Proteomes" id="UP000177480">
    <property type="component" value="Unassembled WGS sequence"/>
</dbReference>
<proteinExistence type="predicted"/>